<dbReference type="Gene3D" id="3.40.50.12780">
    <property type="entry name" value="N-terminal domain of ligase-like"/>
    <property type="match status" value="1"/>
</dbReference>
<dbReference type="PROSITE" id="PS00455">
    <property type="entry name" value="AMP_BINDING"/>
    <property type="match status" value="1"/>
</dbReference>
<dbReference type="PANTHER" id="PTHR43201:SF5">
    <property type="entry name" value="MEDIUM-CHAIN ACYL-COA LIGASE ACSF2, MITOCHONDRIAL"/>
    <property type="match status" value="1"/>
</dbReference>
<reference evidence="4" key="2">
    <citation type="journal article" date="2021" name="PeerJ">
        <title>Extensive microbial diversity within the chicken gut microbiome revealed by metagenomics and culture.</title>
        <authorList>
            <person name="Gilroy R."/>
            <person name="Ravi A."/>
            <person name="Getino M."/>
            <person name="Pursley I."/>
            <person name="Horton D.L."/>
            <person name="Alikhan N.F."/>
            <person name="Baker D."/>
            <person name="Gharbi K."/>
            <person name="Hall N."/>
            <person name="Watson M."/>
            <person name="Adriaenssens E.M."/>
            <person name="Foster-Nyarko E."/>
            <person name="Jarju S."/>
            <person name="Secka A."/>
            <person name="Antonio M."/>
            <person name="Oren A."/>
            <person name="Chaudhuri R.R."/>
            <person name="La Ragione R."/>
            <person name="Hildebrand F."/>
            <person name="Pallen M.J."/>
        </authorList>
    </citation>
    <scope>NUCLEOTIDE SEQUENCE</scope>
    <source>
        <strain evidence="4">B1-16210</strain>
    </source>
</reference>
<dbReference type="SUPFAM" id="SSF56801">
    <property type="entry name" value="Acetyl-CoA synthetase-like"/>
    <property type="match status" value="1"/>
</dbReference>
<evidence type="ECO:0000259" key="3">
    <source>
        <dbReference type="Pfam" id="PF00501"/>
    </source>
</evidence>
<dbReference type="Pfam" id="PF00501">
    <property type="entry name" value="AMP-binding"/>
    <property type="match status" value="1"/>
</dbReference>
<dbReference type="GO" id="GO:0006631">
    <property type="term" value="P:fatty acid metabolic process"/>
    <property type="evidence" value="ECO:0007669"/>
    <property type="project" value="TreeGrafter"/>
</dbReference>
<evidence type="ECO:0000256" key="1">
    <source>
        <dbReference type="ARBA" id="ARBA00006432"/>
    </source>
</evidence>
<evidence type="ECO:0000313" key="4">
    <source>
        <dbReference type="EMBL" id="MBO8407626.1"/>
    </source>
</evidence>
<proteinExistence type="inferred from homology"/>
<dbReference type="InterPro" id="IPR042099">
    <property type="entry name" value="ANL_N_sf"/>
</dbReference>
<dbReference type="InterPro" id="IPR000873">
    <property type="entry name" value="AMP-dep_synth/lig_dom"/>
</dbReference>
<gene>
    <name evidence="4" type="ORF">IAC77_04175</name>
</gene>
<dbReference type="Proteomes" id="UP000721442">
    <property type="component" value="Unassembled WGS sequence"/>
</dbReference>
<evidence type="ECO:0000313" key="5">
    <source>
        <dbReference type="Proteomes" id="UP000721442"/>
    </source>
</evidence>
<dbReference type="PANTHER" id="PTHR43201">
    <property type="entry name" value="ACYL-COA SYNTHETASE"/>
    <property type="match status" value="1"/>
</dbReference>
<dbReference type="EMBL" id="JADINE010000051">
    <property type="protein sequence ID" value="MBO8407626.1"/>
    <property type="molecule type" value="Genomic_DNA"/>
</dbReference>
<dbReference type="Gene3D" id="3.30.300.30">
    <property type="match status" value="1"/>
</dbReference>
<accession>A0A940ICG0</accession>
<comment type="similarity">
    <text evidence="1">Belongs to the ATP-dependent AMP-binding enzyme family.</text>
</comment>
<reference evidence="4" key="1">
    <citation type="submission" date="2020-10" db="EMBL/GenBank/DDBJ databases">
        <authorList>
            <person name="Gilroy R."/>
        </authorList>
    </citation>
    <scope>NUCLEOTIDE SEQUENCE</scope>
    <source>
        <strain evidence="4">B1-16210</strain>
    </source>
</reference>
<name>A0A940ICG0_9PROT</name>
<evidence type="ECO:0000256" key="2">
    <source>
        <dbReference type="ARBA" id="ARBA00022598"/>
    </source>
</evidence>
<keyword evidence="2" id="KW-0436">Ligase</keyword>
<dbReference type="GO" id="GO:0031956">
    <property type="term" value="F:medium-chain fatty acid-CoA ligase activity"/>
    <property type="evidence" value="ECO:0007669"/>
    <property type="project" value="TreeGrafter"/>
</dbReference>
<organism evidence="4 5">
    <name type="scientific">Candidatus Enterousia excrementavium</name>
    <dbReference type="NCBI Taxonomy" id="2840789"/>
    <lineage>
        <taxon>Bacteria</taxon>
        <taxon>Pseudomonadati</taxon>
        <taxon>Pseudomonadota</taxon>
        <taxon>Alphaproteobacteria</taxon>
        <taxon>Candidatus Enterousia</taxon>
    </lineage>
</organism>
<sequence length="526" mass="59030">MNMYQLLEQTTAKWPDNLFLVREGVTFTGFVELVKKRATSLHAAGVKQGDVVGVLAHNIPEFPITLFAIWYLGGTALLLDTNLTPFEYDNMTEITKCRLVCAEPSFFYKTKKFKFYDITQKDEKLDARLKPAALDATDVATLSFTSGSTGTPKVVPLTHFNLVECSNSLEDMHNWIKPGFVMYGFLPMYHIFGFAVELLATLHYGAGVLLQPSINPKEIMADFKAYRPQVIPAVPRLWEVLRNRIIENIKAQHKWWLVSFVLKYGKILQKIGLGGLVKKVQKPVLDVFGGRARLLIAGGAATKPEVETFYERLGLTFIQGYGLTETVGPICISKPTKKRFPFAFGGPTTNNECEIRDKNEDGVGVLWVRGHQVFGGYMNNPAVNAEVFDDRGFFNTGDMVTMDKNGELHFAGRKKQVIVLDSGKNVYPDELEGMFIEIPGVKNVAVFEHKVKNKTVTYGVFSVEPDMTMEKLAAAVAQANKKVASYKWVTHFAMTTEDLPTTSTQKVKHHVVRQNLIEGKYPNRHE</sequence>
<comment type="caution">
    <text evidence="4">The sequence shown here is derived from an EMBL/GenBank/DDBJ whole genome shotgun (WGS) entry which is preliminary data.</text>
</comment>
<dbReference type="AlphaFoldDB" id="A0A940ICG0"/>
<feature type="domain" description="AMP-dependent synthetase/ligase" evidence="3">
    <location>
        <begin position="8"/>
        <end position="377"/>
    </location>
</feature>
<protein>
    <submittedName>
        <fullName evidence="4">AMP-binding protein</fullName>
    </submittedName>
</protein>
<dbReference type="InterPro" id="IPR045851">
    <property type="entry name" value="AMP-bd_C_sf"/>
</dbReference>
<dbReference type="InterPro" id="IPR020845">
    <property type="entry name" value="AMP-binding_CS"/>
</dbReference>